<reference evidence="1" key="1">
    <citation type="submission" date="2014-09" db="EMBL/GenBank/DDBJ databases">
        <authorList>
            <person name="Magalhaes I.L.F."/>
            <person name="Oliveira U."/>
            <person name="Santos F.R."/>
            <person name="Vidigal T.H.D.A."/>
            <person name="Brescovit A.D."/>
            <person name="Santos A.J."/>
        </authorList>
    </citation>
    <scope>NUCLEOTIDE SEQUENCE</scope>
    <source>
        <tissue evidence="1">Shoot tissue taken approximately 20 cm above the soil surface</tissue>
    </source>
</reference>
<dbReference type="EMBL" id="GBRH01239908">
    <property type="protein sequence ID" value="JAD57987.1"/>
    <property type="molecule type" value="Transcribed_RNA"/>
</dbReference>
<proteinExistence type="predicted"/>
<organism evidence="1">
    <name type="scientific">Arundo donax</name>
    <name type="common">Giant reed</name>
    <name type="synonym">Donax arundinaceus</name>
    <dbReference type="NCBI Taxonomy" id="35708"/>
    <lineage>
        <taxon>Eukaryota</taxon>
        <taxon>Viridiplantae</taxon>
        <taxon>Streptophyta</taxon>
        <taxon>Embryophyta</taxon>
        <taxon>Tracheophyta</taxon>
        <taxon>Spermatophyta</taxon>
        <taxon>Magnoliopsida</taxon>
        <taxon>Liliopsida</taxon>
        <taxon>Poales</taxon>
        <taxon>Poaceae</taxon>
        <taxon>PACMAD clade</taxon>
        <taxon>Arundinoideae</taxon>
        <taxon>Arundineae</taxon>
        <taxon>Arundo</taxon>
    </lineage>
</organism>
<reference evidence="1" key="2">
    <citation type="journal article" date="2015" name="Data Brief">
        <title>Shoot transcriptome of the giant reed, Arundo donax.</title>
        <authorList>
            <person name="Barrero R.A."/>
            <person name="Guerrero F.D."/>
            <person name="Moolhuijzen P."/>
            <person name="Goolsby J.A."/>
            <person name="Tidwell J."/>
            <person name="Bellgard S.E."/>
            <person name="Bellgard M.I."/>
        </authorList>
    </citation>
    <scope>NUCLEOTIDE SEQUENCE</scope>
    <source>
        <tissue evidence="1">Shoot tissue taken approximately 20 cm above the soil surface</tissue>
    </source>
</reference>
<protein>
    <submittedName>
        <fullName evidence="1">Uncharacterized protein</fullName>
    </submittedName>
</protein>
<evidence type="ECO:0000313" key="1">
    <source>
        <dbReference type="EMBL" id="JAD57987.1"/>
    </source>
</evidence>
<dbReference type="AlphaFoldDB" id="A0A0A9BFB4"/>
<accession>A0A0A9BFB4</accession>
<sequence>MIMIFVHFQKCVNLTINEDRRHTECCTNLYILTGVETETSYTYFLSFIDSLVC</sequence>
<name>A0A0A9BFB4_ARUDO</name>